<name>A0A8H6ITA4_9PEZI</name>
<keyword evidence="2" id="KW-0418">Kinase</keyword>
<dbReference type="Pfam" id="PF06985">
    <property type="entry name" value="HET"/>
    <property type="match status" value="1"/>
</dbReference>
<reference evidence="2 3" key="1">
    <citation type="journal article" date="2020" name="Phytopathology">
        <title>Genome Sequence Resources of Colletotrichum truncatum, C. plurivorum, C. musicola, and C. sojae: Four Species Pathogenic to Soybean (Glycine max).</title>
        <authorList>
            <person name="Rogerio F."/>
            <person name="Boufleur T.R."/>
            <person name="Ciampi-Guillardi M."/>
            <person name="Sukno S.A."/>
            <person name="Thon M.R."/>
            <person name="Massola Junior N.S."/>
            <person name="Baroncelli R."/>
        </authorList>
    </citation>
    <scope>NUCLEOTIDE SEQUENCE [LARGE SCALE GENOMIC DNA]</scope>
    <source>
        <strain evidence="2 3">LFN0009</strain>
    </source>
</reference>
<keyword evidence="2" id="KW-0723">Serine/threonine-protein kinase</keyword>
<evidence type="ECO:0000259" key="1">
    <source>
        <dbReference type="PROSITE" id="PS50011"/>
    </source>
</evidence>
<dbReference type="PROSITE" id="PS00108">
    <property type="entry name" value="PROTEIN_KINASE_ST"/>
    <property type="match status" value="1"/>
</dbReference>
<dbReference type="Gene3D" id="1.10.510.10">
    <property type="entry name" value="Transferase(Phosphotransferase) domain 1"/>
    <property type="match status" value="1"/>
</dbReference>
<dbReference type="PANTHER" id="PTHR33112">
    <property type="entry name" value="DOMAIN PROTEIN, PUTATIVE-RELATED"/>
    <property type="match status" value="1"/>
</dbReference>
<dbReference type="GO" id="GO:0004674">
    <property type="term" value="F:protein serine/threonine kinase activity"/>
    <property type="evidence" value="ECO:0007669"/>
    <property type="project" value="UniProtKB-KW"/>
</dbReference>
<dbReference type="PROSITE" id="PS50011">
    <property type="entry name" value="PROTEIN_KINASE_DOM"/>
    <property type="match status" value="1"/>
</dbReference>
<comment type="caution">
    <text evidence="2">The sequence shown here is derived from an EMBL/GenBank/DDBJ whole genome shotgun (WGS) entry which is preliminary data.</text>
</comment>
<feature type="domain" description="Protein kinase" evidence="1">
    <location>
        <begin position="168"/>
        <end position="497"/>
    </location>
</feature>
<dbReference type="EMBL" id="WIGN01000360">
    <property type="protein sequence ID" value="KAF6797006.1"/>
    <property type="molecule type" value="Genomic_DNA"/>
</dbReference>
<dbReference type="SUPFAM" id="SSF56112">
    <property type="entry name" value="Protein kinase-like (PK-like)"/>
    <property type="match status" value="1"/>
</dbReference>
<dbReference type="PANTHER" id="PTHR33112:SF10">
    <property type="entry name" value="TOL"/>
    <property type="match status" value="1"/>
</dbReference>
<protein>
    <submittedName>
        <fullName evidence="2">Serine/threonine protein kinase-44</fullName>
    </submittedName>
</protein>
<keyword evidence="3" id="KW-1185">Reference proteome</keyword>
<dbReference type="AlphaFoldDB" id="A0A8H6ITA4"/>
<dbReference type="Pfam" id="PF00069">
    <property type="entry name" value="Pkinase"/>
    <property type="match status" value="1"/>
</dbReference>
<keyword evidence="2" id="KW-0808">Transferase</keyword>
<evidence type="ECO:0000313" key="2">
    <source>
        <dbReference type="EMBL" id="KAF6797006.1"/>
    </source>
</evidence>
<dbReference type="InterPro" id="IPR000719">
    <property type="entry name" value="Prot_kinase_dom"/>
</dbReference>
<gene>
    <name evidence="2" type="ORF">CSOJ01_13053</name>
</gene>
<evidence type="ECO:0000313" key="3">
    <source>
        <dbReference type="Proteomes" id="UP000652219"/>
    </source>
</evidence>
<organism evidence="2 3">
    <name type="scientific">Colletotrichum sojae</name>
    <dbReference type="NCBI Taxonomy" id="2175907"/>
    <lineage>
        <taxon>Eukaryota</taxon>
        <taxon>Fungi</taxon>
        <taxon>Dikarya</taxon>
        <taxon>Ascomycota</taxon>
        <taxon>Pezizomycotina</taxon>
        <taxon>Sordariomycetes</taxon>
        <taxon>Hypocreomycetidae</taxon>
        <taxon>Glomerellales</taxon>
        <taxon>Glomerellaceae</taxon>
        <taxon>Colletotrichum</taxon>
        <taxon>Colletotrichum orchidearum species complex</taxon>
    </lineage>
</organism>
<dbReference type="InterPro" id="IPR010730">
    <property type="entry name" value="HET"/>
</dbReference>
<dbReference type="Proteomes" id="UP000652219">
    <property type="component" value="Unassembled WGS sequence"/>
</dbReference>
<sequence>MGSLRRRLKEAMILEKPEEPNSGFLPYSDLHKLLSEKEVSEILLRRKRKLRHKVSDLTSFICARGGARRTFAALVYEELVGSVDDFYENNFTDDMLPVVIGSDYLVHSTNSDPSRSPGLANIFGNDDYWTESKIESFCHSTQWRFLAPVFDETKFKYSFLPSTRMPFIPIGEPKRDSYFSTVKKCLIHRAHLQISSKAHISRNAKGHPLIAVKELKNSLEKSDTEFGQAAQSEADVLVRMRGLDHPHLIKAIAYYTRGNDHVIMFPWAGGGNLRDYWKTEPPRKLDAEFLGWAFGQLCGLASAIEELHSSTTDTCRHGDLKPENILCFENKDAHGSLTQPSLVIADVGLAKVHNLATDMRNEATRTVAGTVTYEPPEAVLWKHKPRSRRYDIWSMGCIYFEFLIWMLYGKNELDRFGEEITSKSDGTGRKFFEIVAGEARIKPSVQKWIEHVRADRRCPDNTAMRQLLELIATRLLVVNLGRRSTLLSQSNSTATTYQDGTPDIQVLVRQPTIDINLQDPTDLHIRAAADEMFRRLENVTRDTLDTRSQLQWMNFQAPIVQPLPIKSMLIMTDHPSQTLDDVWEHFPDSDMIHNVLVDTEWPSAIRPTKIYTELCSRCSNLQLWSTACSFDDTQAELKSREANCDLCRLLSAEIKRSTKLLSIGSQDMIIFSRFDSYLTSSIRPGRPIASLYTAPGRYLALSHRWGSPEQHHRFCTFDSNLESRQQGILVDDLPKTFRDAISITRGLGVDYLWIDSLCIIQDNKEDWEMESRLMEHVYSSAYLTIAASCANGTDDGFLKPRPQRNCVVMNSTRNIPYFVCESIDDFGHDVDQGELNKRAWVLQERALSCRTLYFTEKQTYWECGKGIRCETFTRMKNGEASFLGDSNFPSSIENQVKGMQIELFQNLYAKYSELALSANSDRPVAIRGLETRLSRVFDTVGGYGLFDYHMHRCLMWKRASQPLKRIEAFRGGSVPSWSWMAYDGGIRYVKMETIVKEKDVISPFHAWKPHQGNDTDTRQLPSVIQATMWELVDTQTAQLDLDEPDRVFESSLKCIVVARAQVWQEEATRSCFVVLVRIVFDDGDRVECHRVGVARLRQDQIDFGSGSRPCFLV</sequence>
<dbReference type="InterPro" id="IPR011009">
    <property type="entry name" value="Kinase-like_dom_sf"/>
</dbReference>
<proteinExistence type="predicted"/>
<dbReference type="SMART" id="SM00220">
    <property type="entry name" value="S_TKc"/>
    <property type="match status" value="1"/>
</dbReference>
<dbReference type="GO" id="GO:0005524">
    <property type="term" value="F:ATP binding"/>
    <property type="evidence" value="ECO:0007669"/>
    <property type="project" value="InterPro"/>
</dbReference>
<dbReference type="InterPro" id="IPR008271">
    <property type="entry name" value="Ser/Thr_kinase_AS"/>
</dbReference>
<dbReference type="CDD" id="cd00180">
    <property type="entry name" value="PKc"/>
    <property type="match status" value="1"/>
</dbReference>
<accession>A0A8H6ITA4</accession>